<comment type="caution">
    <text evidence="1">The sequence shown here is derived from an EMBL/GenBank/DDBJ whole genome shotgun (WGS) entry which is preliminary data.</text>
</comment>
<dbReference type="InterPro" id="IPR024623">
    <property type="entry name" value="YtxH"/>
</dbReference>
<dbReference type="EMBL" id="BMHY01000001">
    <property type="protein sequence ID" value="GGG55397.1"/>
    <property type="molecule type" value="Genomic_DNA"/>
</dbReference>
<evidence type="ECO:0000313" key="2">
    <source>
        <dbReference type="Proteomes" id="UP000600247"/>
    </source>
</evidence>
<accession>A0A917LT80</accession>
<dbReference type="AlphaFoldDB" id="A0A917LT80"/>
<sequence length="134" mass="13785">MSTRNQTKGFLLGALAGGVVGSITALLLAPKAGKELRQDISAGAHKVQEATVRAAGQVGDTTGRIARQLGDQAVQLADRAKQAAAVATGTAKRRVEEAIEPEAILSAIDAGDAEVIDENEQDAAAEDKQLLTVN</sequence>
<keyword evidence="2" id="KW-1185">Reference proteome</keyword>
<evidence type="ECO:0000313" key="1">
    <source>
        <dbReference type="EMBL" id="GGG55397.1"/>
    </source>
</evidence>
<reference evidence="1 2" key="1">
    <citation type="journal article" date="2014" name="Int. J. Syst. Evol. Microbiol.">
        <title>Complete genome sequence of Corynebacterium casei LMG S-19264T (=DSM 44701T), isolated from a smear-ripened cheese.</title>
        <authorList>
            <consortium name="US DOE Joint Genome Institute (JGI-PGF)"/>
            <person name="Walter F."/>
            <person name="Albersmeier A."/>
            <person name="Kalinowski J."/>
            <person name="Ruckert C."/>
        </authorList>
    </citation>
    <scope>NUCLEOTIDE SEQUENCE [LARGE SCALE GENOMIC DNA]</scope>
    <source>
        <strain evidence="1 2">CGMCC 1.15286</strain>
    </source>
</reference>
<gene>
    <name evidence="1" type="ORF">GCM10010918_05360</name>
</gene>
<dbReference type="Pfam" id="PF12732">
    <property type="entry name" value="YtxH"/>
    <property type="match status" value="1"/>
</dbReference>
<dbReference type="PANTHER" id="PTHR35792">
    <property type="entry name" value="GENERAL STRESS PROTEIN"/>
    <property type="match status" value="1"/>
</dbReference>
<dbReference type="PANTHER" id="PTHR35792:SF2">
    <property type="entry name" value="GENERAL STRESS PROTEIN"/>
    <property type="match status" value="1"/>
</dbReference>
<dbReference type="Proteomes" id="UP000600247">
    <property type="component" value="Unassembled WGS sequence"/>
</dbReference>
<name>A0A917LT80_9BACL</name>
<dbReference type="RefSeq" id="WP_188887380.1">
    <property type="nucleotide sequence ID" value="NZ_BMHY01000001.1"/>
</dbReference>
<proteinExistence type="predicted"/>
<organism evidence="1 2">
    <name type="scientific">Paenibacillus radicis</name>
    <name type="common">ex Gao et al. 2016</name>
    <dbReference type="NCBI Taxonomy" id="1737354"/>
    <lineage>
        <taxon>Bacteria</taxon>
        <taxon>Bacillati</taxon>
        <taxon>Bacillota</taxon>
        <taxon>Bacilli</taxon>
        <taxon>Bacillales</taxon>
        <taxon>Paenibacillaceae</taxon>
        <taxon>Paenibacillus</taxon>
    </lineage>
</organism>
<protein>
    <recommendedName>
        <fullName evidence="3">YtxH domain-containing protein</fullName>
    </recommendedName>
</protein>
<evidence type="ECO:0008006" key="3">
    <source>
        <dbReference type="Google" id="ProtNLM"/>
    </source>
</evidence>
<dbReference type="InterPro" id="IPR052928">
    <property type="entry name" value="Desiccation-related_membrane"/>
</dbReference>